<evidence type="ECO:0000313" key="3">
    <source>
        <dbReference type="Proteomes" id="UP000315166"/>
    </source>
</evidence>
<keyword evidence="3" id="KW-1185">Reference proteome</keyword>
<dbReference type="Proteomes" id="UP000315166">
    <property type="component" value="Segment"/>
</dbReference>
<accession>A0A4Y6EHT2</accession>
<dbReference type="GeneID" id="55616460"/>
<organism evidence="2 3">
    <name type="scientific">Gordonia phage Chelms</name>
    <dbReference type="NCBI Taxonomy" id="2588132"/>
    <lineage>
        <taxon>Viruses</taxon>
        <taxon>Duplodnaviria</taxon>
        <taxon>Heunggongvirae</taxon>
        <taxon>Uroviricota</taxon>
        <taxon>Caudoviricetes</taxon>
        <taxon>Montyvirus</taxon>
        <taxon>Montyvirus chelms</taxon>
    </lineage>
</organism>
<dbReference type="RefSeq" id="YP_009846094.1">
    <property type="nucleotide sequence ID" value="NC_048768.1"/>
</dbReference>
<protein>
    <submittedName>
        <fullName evidence="2">Uncharacterized protein</fullName>
    </submittedName>
</protein>
<reference evidence="2 3" key="1">
    <citation type="submission" date="2019-04" db="EMBL/GenBank/DDBJ databases">
        <authorList>
            <person name="Ahlbrecht B.C."/>
            <person name="Almail A."/>
            <person name="Blakestad S.M."/>
            <person name="Calhoun C.D."/>
            <person name="Chesley E."/>
            <person name="Craven C.R."/>
            <person name="Hoagland S.Z."/>
            <person name="Jost S.L."/>
            <person name="Manz Z.R."/>
            <person name="Pena P.B."/>
            <person name="Pfenning K.J."/>
            <person name="Postl L.C."/>
            <person name="Ramsey E.P."/>
            <person name="Roberts C.A."/>
            <person name="Sevcik K.M."/>
            <person name="Whitman F.C."/>
            <person name="Chia C.P."/>
            <person name="McKinney A.L."/>
            <person name="Tolsma S."/>
            <person name="Ward R.E."/>
            <person name="Garlena R.A."/>
            <person name="Russell D.A."/>
            <person name="Pope W.H."/>
            <person name="Jacobs-Sera D."/>
            <person name="Hatfull G.F."/>
        </authorList>
    </citation>
    <scope>NUCLEOTIDE SEQUENCE [LARGE SCALE GENOMIC DNA]</scope>
</reference>
<proteinExistence type="predicted"/>
<feature type="compositionally biased region" description="Basic residues" evidence="1">
    <location>
        <begin position="1"/>
        <end position="13"/>
    </location>
</feature>
<feature type="region of interest" description="Disordered" evidence="1">
    <location>
        <begin position="1"/>
        <end position="48"/>
    </location>
</feature>
<evidence type="ECO:0000256" key="1">
    <source>
        <dbReference type="SAM" id="MobiDB-lite"/>
    </source>
</evidence>
<name>A0A4Y6EHT2_9CAUD</name>
<dbReference type="EMBL" id="MK801733">
    <property type="protein sequence ID" value="QDF18293.1"/>
    <property type="molecule type" value="Genomic_DNA"/>
</dbReference>
<evidence type="ECO:0000313" key="2">
    <source>
        <dbReference type="EMBL" id="QDF18293.1"/>
    </source>
</evidence>
<sequence length="189" mass="21129">MANKKKRMSHKYCAHPATSHERAKCRAKHSSQGERVETSVPELGMNTTGDGMSVGQLANLLASSLESLRYAEARVEEHQRAAELAQEALTREMLHREPKPTAEGASPVVAFKKRYTRDASAKSYEYVSIGIPEEYVRRSTEHPDCDILGVRLMWYVTVGKRAIAPMPWSELVKFMGLEGLKTLEVLRAG</sequence>
<dbReference type="KEGG" id="vg:55616460"/>
<gene>
    <name evidence="2" type="primary">79</name>
    <name evidence="2" type="ORF">SEA_CHELMS_79</name>
</gene>